<protein>
    <recommendedName>
        <fullName evidence="4">SnoaL-like protein</fullName>
    </recommendedName>
</protein>
<evidence type="ECO:0000313" key="2">
    <source>
        <dbReference type="EMBL" id="RVX38119.1"/>
    </source>
</evidence>
<reference evidence="2 3" key="1">
    <citation type="submission" date="2019-01" db="EMBL/GenBank/DDBJ databases">
        <title>Sequencing the genomes of 1000 actinobacteria strains.</title>
        <authorList>
            <person name="Klenk H.-P."/>
        </authorList>
    </citation>
    <scope>NUCLEOTIDE SEQUENCE [LARGE SCALE GENOMIC DNA]</scope>
    <source>
        <strain evidence="2 3">DSM 43925</strain>
    </source>
</reference>
<dbReference type="Proteomes" id="UP000284824">
    <property type="component" value="Unassembled WGS sequence"/>
</dbReference>
<proteinExistence type="predicted"/>
<dbReference type="RefSeq" id="WP_127930797.1">
    <property type="nucleotide sequence ID" value="NZ_SAUN01000001.1"/>
</dbReference>
<name>A0A438LX89_9ACTN</name>
<feature type="chain" id="PRO_5019083984" description="SnoaL-like protein" evidence="1">
    <location>
        <begin position="28"/>
        <end position="129"/>
    </location>
</feature>
<keyword evidence="3" id="KW-1185">Reference proteome</keyword>
<evidence type="ECO:0008006" key="4">
    <source>
        <dbReference type="Google" id="ProtNLM"/>
    </source>
</evidence>
<accession>A0A438LX89</accession>
<sequence length="129" mass="13335">MRIRPIMVTAALALALAATGTAAPALASTGGSTERRTAVIISALEREDLAAVSALLDPDATLTLPLSFSGRQEDAARFTGNLPHHSRLLRVMPRPVPHAGRGTLRRAGAVPGAWGGIRPPPGQPPAAIR</sequence>
<comment type="caution">
    <text evidence="2">The sequence shown here is derived from an EMBL/GenBank/DDBJ whole genome shotgun (WGS) entry which is preliminary data.</text>
</comment>
<evidence type="ECO:0000313" key="3">
    <source>
        <dbReference type="Proteomes" id="UP000284824"/>
    </source>
</evidence>
<dbReference type="EMBL" id="SAUN01000001">
    <property type="protein sequence ID" value="RVX38119.1"/>
    <property type="molecule type" value="Genomic_DNA"/>
</dbReference>
<evidence type="ECO:0000256" key="1">
    <source>
        <dbReference type="SAM" id="SignalP"/>
    </source>
</evidence>
<keyword evidence="1" id="KW-0732">Signal</keyword>
<feature type="signal peptide" evidence="1">
    <location>
        <begin position="1"/>
        <end position="27"/>
    </location>
</feature>
<organism evidence="2 3">
    <name type="scientific">Nonomuraea polychroma</name>
    <dbReference type="NCBI Taxonomy" id="46176"/>
    <lineage>
        <taxon>Bacteria</taxon>
        <taxon>Bacillati</taxon>
        <taxon>Actinomycetota</taxon>
        <taxon>Actinomycetes</taxon>
        <taxon>Streptosporangiales</taxon>
        <taxon>Streptosporangiaceae</taxon>
        <taxon>Nonomuraea</taxon>
    </lineage>
</organism>
<dbReference type="OrthoDB" id="3436119at2"/>
<gene>
    <name evidence="2" type="ORF">EDD27_0412</name>
</gene>
<dbReference type="AlphaFoldDB" id="A0A438LX89"/>